<dbReference type="InterPro" id="IPR041371">
    <property type="entry name" value="GH92_N"/>
</dbReference>
<dbReference type="EMBL" id="WNCR01000006">
    <property type="protein sequence ID" value="MTU30190.1"/>
    <property type="molecule type" value="Genomic_DNA"/>
</dbReference>
<dbReference type="InterPro" id="IPR014718">
    <property type="entry name" value="GH-type_carb-bd"/>
</dbReference>
<keyword evidence="4" id="KW-0732">Signal</keyword>
<dbReference type="RefSeq" id="WP_129943679.1">
    <property type="nucleotide sequence ID" value="NZ_DAWDXW010000009.1"/>
</dbReference>
<evidence type="ECO:0000256" key="4">
    <source>
        <dbReference type="SAM" id="SignalP"/>
    </source>
</evidence>
<organism evidence="7 8">
    <name type="scientific">Parabacteroides merdae</name>
    <dbReference type="NCBI Taxonomy" id="46503"/>
    <lineage>
        <taxon>Bacteria</taxon>
        <taxon>Pseudomonadati</taxon>
        <taxon>Bacteroidota</taxon>
        <taxon>Bacteroidia</taxon>
        <taxon>Bacteroidales</taxon>
        <taxon>Tannerellaceae</taxon>
        <taxon>Parabacteroides</taxon>
    </lineage>
</organism>
<dbReference type="NCBIfam" id="TIGR01180">
    <property type="entry name" value="aman2_put"/>
    <property type="match status" value="1"/>
</dbReference>
<keyword evidence="3" id="KW-0106">Calcium</keyword>
<dbReference type="Gene3D" id="3.30.2080.10">
    <property type="entry name" value="GH92 mannosidase domain"/>
    <property type="match status" value="1"/>
</dbReference>
<feature type="domain" description="Glycosyl hydrolase family 92" evidence="5">
    <location>
        <begin position="264"/>
        <end position="756"/>
    </location>
</feature>
<reference evidence="7 8" key="1">
    <citation type="journal article" date="2019" name="Nat. Med.">
        <title>A library of human gut bacterial isolates paired with longitudinal multiomics data enables mechanistic microbiome research.</title>
        <authorList>
            <person name="Poyet M."/>
            <person name="Groussin M."/>
            <person name="Gibbons S.M."/>
            <person name="Avila-Pacheco J."/>
            <person name="Jiang X."/>
            <person name="Kearney S.M."/>
            <person name="Perrotta A.R."/>
            <person name="Berdy B."/>
            <person name="Zhao S."/>
            <person name="Lieberman T.D."/>
            <person name="Swanson P.K."/>
            <person name="Smith M."/>
            <person name="Roesemann S."/>
            <person name="Alexander J.E."/>
            <person name="Rich S.A."/>
            <person name="Livny J."/>
            <person name="Vlamakis H."/>
            <person name="Clish C."/>
            <person name="Bullock K."/>
            <person name="Deik A."/>
            <person name="Scott J."/>
            <person name="Pierce K.A."/>
            <person name="Xavier R.J."/>
            <person name="Alm E.J."/>
        </authorList>
    </citation>
    <scope>NUCLEOTIDE SEQUENCE [LARGE SCALE GENOMIC DNA]</scope>
    <source>
        <strain evidence="7 8">BIOML-A25</strain>
    </source>
</reference>
<proteinExistence type="predicted"/>
<comment type="caution">
    <text evidence="7">The sequence shown here is derived from an EMBL/GenBank/DDBJ whole genome shotgun (WGS) entry which is preliminary data.</text>
</comment>
<dbReference type="Gene3D" id="2.70.98.10">
    <property type="match status" value="1"/>
</dbReference>
<dbReference type="GO" id="GO:0005975">
    <property type="term" value="P:carbohydrate metabolic process"/>
    <property type="evidence" value="ECO:0007669"/>
    <property type="project" value="InterPro"/>
</dbReference>
<sequence length="769" mass="87993">MMMKLCLLFFPFFLISCQGHVQTEKSPAEYVNPFIDTHKSRWFFFSSASRPFGMVNLSPDTNVDGSWKSGYMFDSTYVRCFSHVHAWQLSGIPVMPTVGDFKGHLGMEAYKSSFSHKGEIAVPGYHKLYLDDYDVWAELTSTCRVGMHRYTFPESDQAYVLFDTGAFLAHADMDSSFVRKINDCELEGMSLMAPTGRRPKATPIYFVARFNKRMSAFGGWRDSTVLNELTEISGKDIGVFARFETREREKIILKVAISYNSPEQARKNMDAELYDWDFDRVKKESFDEWDRELGKIRVEGGSEKQKIKFYTDLWHALLGRRIVSDVDGKYLDMTGDTPVTRQAPLDKKGNPWPHYNFDALWGSHWSLNILWSMVYPEVMDGFCNTMVSMYENGGLIPRGPSGGNYTYVMIGDPAVSFFATAYNKGIRNYNVVKAYEGLRKNAFVGGIRDHAGYEHETPAFGGGMDYYVRQGWIPERIRGKGGHKDGCAMTLEYAYQDWCLAQFAANLGKGSDYELFMRRSQNYRNVWNPENKYMQPREIDGSWCKEFKPIGSEFGFTEANGAVYTHFVPHDMQGLIGLFGGKDAYVERLNRQFMEGEKNGFKHDRYYTTWTAYTNQPGTGMAHLFNHAGYPWLTQKWVRKVKDAYGDITPYGGYEDDEDQGQMGALGVLMSIGLFEVDGGAAEKPVYEITSPIFDRIVIKLNPDYYKGNQFEIITNNNSSENIYIQSAKLNGNVHNTYWFFHDDFAKGGILILNMDSIPNKEWGHLSHR</sequence>
<protein>
    <submittedName>
        <fullName evidence="7">Glycoside hydrolase family 92 protein</fullName>
    </submittedName>
</protein>
<evidence type="ECO:0000256" key="3">
    <source>
        <dbReference type="ARBA" id="ARBA00022837"/>
    </source>
</evidence>
<evidence type="ECO:0000256" key="2">
    <source>
        <dbReference type="ARBA" id="ARBA00011245"/>
    </source>
</evidence>
<evidence type="ECO:0000259" key="5">
    <source>
        <dbReference type="Pfam" id="PF07971"/>
    </source>
</evidence>
<dbReference type="InterPro" id="IPR012939">
    <property type="entry name" value="Glyco_hydro_92"/>
</dbReference>
<evidence type="ECO:0000313" key="8">
    <source>
        <dbReference type="Proteomes" id="UP000437446"/>
    </source>
</evidence>
<dbReference type="Gene3D" id="1.20.1610.10">
    <property type="entry name" value="alpha-1,2-mannosidases domains"/>
    <property type="match status" value="1"/>
</dbReference>
<gene>
    <name evidence="7" type="ORF">GMD66_13440</name>
</gene>
<keyword evidence="7" id="KW-0378">Hydrolase</keyword>
<dbReference type="PROSITE" id="PS51257">
    <property type="entry name" value="PROKAR_LIPOPROTEIN"/>
    <property type="match status" value="1"/>
</dbReference>
<feature type="domain" description="Glycosyl hydrolase family 92 N-terminal" evidence="6">
    <location>
        <begin position="30"/>
        <end position="258"/>
    </location>
</feature>
<evidence type="ECO:0000259" key="6">
    <source>
        <dbReference type="Pfam" id="PF17678"/>
    </source>
</evidence>
<evidence type="ECO:0000256" key="1">
    <source>
        <dbReference type="ARBA" id="ARBA00001913"/>
    </source>
</evidence>
<dbReference type="InterPro" id="IPR005887">
    <property type="entry name" value="GH92_a_mannosidase_put"/>
</dbReference>
<dbReference type="PANTHER" id="PTHR12143">
    <property type="entry name" value="PEPTIDE N-GLYCANASE PNGASE -RELATED"/>
    <property type="match status" value="1"/>
</dbReference>
<dbReference type="InterPro" id="IPR008928">
    <property type="entry name" value="6-hairpin_glycosidase_sf"/>
</dbReference>
<dbReference type="Proteomes" id="UP000437446">
    <property type="component" value="Unassembled WGS sequence"/>
</dbReference>
<dbReference type="AlphaFoldDB" id="A0A7K1HG84"/>
<dbReference type="GO" id="GO:0030246">
    <property type="term" value="F:carbohydrate binding"/>
    <property type="evidence" value="ECO:0007669"/>
    <property type="project" value="InterPro"/>
</dbReference>
<dbReference type="Pfam" id="PF17678">
    <property type="entry name" value="Glyco_hydro_92N"/>
    <property type="match status" value="1"/>
</dbReference>
<name>A0A7K1HG84_9BACT</name>
<dbReference type="Gene3D" id="1.20.1050.60">
    <property type="entry name" value="alpha-1,2-mannosidase"/>
    <property type="match status" value="1"/>
</dbReference>
<evidence type="ECO:0000313" key="7">
    <source>
        <dbReference type="EMBL" id="MTU30190.1"/>
    </source>
</evidence>
<dbReference type="GO" id="GO:0000224">
    <property type="term" value="F:peptide-N4-(N-acetyl-beta-glucosaminyl)asparagine amidase activity"/>
    <property type="evidence" value="ECO:0007669"/>
    <property type="project" value="TreeGrafter"/>
</dbReference>
<dbReference type="GO" id="GO:0006516">
    <property type="term" value="P:glycoprotein catabolic process"/>
    <property type="evidence" value="ECO:0007669"/>
    <property type="project" value="TreeGrafter"/>
</dbReference>
<dbReference type="PANTHER" id="PTHR12143:SF39">
    <property type="entry name" value="SECRETED PROTEIN"/>
    <property type="match status" value="1"/>
</dbReference>
<dbReference type="Pfam" id="PF07971">
    <property type="entry name" value="Glyco_hydro_92"/>
    <property type="match status" value="1"/>
</dbReference>
<dbReference type="GO" id="GO:0005829">
    <property type="term" value="C:cytosol"/>
    <property type="evidence" value="ECO:0007669"/>
    <property type="project" value="TreeGrafter"/>
</dbReference>
<dbReference type="SUPFAM" id="SSF48208">
    <property type="entry name" value="Six-hairpin glycosidases"/>
    <property type="match status" value="1"/>
</dbReference>
<dbReference type="InterPro" id="IPR050883">
    <property type="entry name" value="PNGase"/>
</dbReference>
<feature type="chain" id="PRO_5029792081" evidence="4">
    <location>
        <begin position="22"/>
        <end position="769"/>
    </location>
</feature>
<comment type="cofactor">
    <cofactor evidence="1">
        <name>Ca(2+)</name>
        <dbReference type="ChEBI" id="CHEBI:29108"/>
    </cofactor>
</comment>
<comment type="subunit">
    <text evidence="2">Monomer.</text>
</comment>
<accession>A0A7K1HG84</accession>
<feature type="signal peptide" evidence="4">
    <location>
        <begin position="1"/>
        <end position="21"/>
    </location>
</feature>